<dbReference type="PANTHER" id="PTHR11461">
    <property type="entry name" value="SERINE PROTEASE INHIBITOR, SERPIN"/>
    <property type="match status" value="1"/>
</dbReference>
<feature type="domain" description="Serpin" evidence="6">
    <location>
        <begin position="19"/>
        <end position="431"/>
    </location>
</feature>
<dbReference type="Gene3D" id="3.30.497.10">
    <property type="entry name" value="Antithrombin, subunit I, domain 2"/>
    <property type="match status" value="3"/>
</dbReference>
<keyword evidence="3" id="KW-0722">Serine protease inhibitor</keyword>
<dbReference type="EMBL" id="CP144745">
    <property type="protein sequence ID" value="WVZ51640.1"/>
    <property type="molecule type" value="Genomic_DNA"/>
</dbReference>
<dbReference type="InterPro" id="IPR036186">
    <property type="entry name" value="Serpin_sf"/>
</dbReference>
<dbReference type="GO" id="GO:0005615">
    <property type="term" value="C:extracellular space"/>
    <property type="evidence" value="ECO:0007669"/>
    <property type="project" value="InterPro"/>
</dbReference>
<keyword evidence="8" id="KW-1185">Reference proteome</keyword>
<evidence type="ECO:0000256" key="1">
    <source>
        <dbReference type="ARBA" id="ARBA00009500"/>
    </source>
</evidence>
<dbReference type="SMART" id="SM00093">
    <property type="entry name" value="SERPIN"/>
    <property type="match status" value="1"/>
</dbReference>
<dbReference type="SUPFAM" id="SSF56574">
    <property type="entry name" value="Serpins"/>
    <property type="match status" value="1"/>
</dbReference>
<organism evidence="7 8">
    <name type="scientific">Paspalum notatum var. saurae</name>
    <dbReference type="NCBI Taxonomy" id="547442"/>
    <lineage>
        <taxon>Eukaryota</taxon>
        <taxon>Viridiplantae</taxon>
        <taxon>Streptophyta</taxon>
        <taxon>Embryophyta</taxon>
        <taxon>Tracheophyta</taxon>
        <taxon>Spermatophyta</taxon>
        <taxon>Magnoliopsida</taxon>
        <taxon>Liliopsida</taxon>
        <taxon>Poales</taxon>
        <taxon>Poaceae</taxon>
        <taxon>PACMAD clade</taxon>
        <taxon>Panicoideae</taxon>
        <taxon>Andropogonodae</taxon>
        <taxon>Paspaleae</taxon>
        <taxon>Paspalinae</taxon>
        <taxon>Paspalum</taxon>
    </lineage>
</organism>
<comment type="function">
    <text evidence="4">Probable serine protease inhibitor.</text>
</comment>
<proteinExistence type="inferred from homology"/>
<dbReference type="Pfam" id="PF00079">
    <property type="entry name" value="Serpin"/>
    <property type="match status" value="2"/>
</dbReference>
<comment type="similarity">
    <text evidence="1 5">Belongs to the serpin family.</text>
</comment>
<sequence>MAAAGVPRFTSAGLSALSHRLMREFTSANKIKACSGPDAGNLVFSLLSIYSALSLAAAGAQGSTLSELLDVLGASSLCLVERAFPDGQQPGGPRVERPVARCGVDAEASLPRGRHLVREGRRTRRRLLQQGQTISTSQQQLLISSLSLSLNRSIDGACSQKKQGRRSTAGWRRQRKGLSTLSSLIKGSVKSDTGVVLATAIYFKGTWKEPFEKHLTKKSKFRHLDGTTVDAEFMRSNDRQFIVAHEGFKVLKMPYAVHDDHPVNARGGGSRREPYYSRDTPCSSSCQTRTMMGFPCWKVVASSPGFLEKHMPKTRVPVGDFLMPKFKLSFDINANRALQDLGIKTSRRSKSARHTNFEAPLFLEDVFHKAVIEVNEEGNEAAACTAMTAMRRTACFERPKRVDFVADHPFAFFVVEETSGAILFAGQVLDPTKT</sequence>
<evidence type="ECO:0000313" key="8">
    <source>
        <dbReference type="Proteomes" id="UP001341281"/>
    </source>
</evidence>
<dbReference type="InterPro" id="IPR042178">
    <property type="entry name" value="Serpin_sf_1"/>
</dbReference>
<evidence type="ECO:0000256" key="5">
    <source>
        <dbReference type="RuleBase" id="RU000411"/>
    </source>
</evidence>
<accession>A0AAQ3PGF6</accession>
<evidence type="ECO:0000256" key="2">
    <source>
        <dbReference type="ARBA" id="ARBA00022690"/>
    </source>
</evidence>
<protein>
    <recommendedName>
        <fullName evidence="6">Serpin domain-containing protein</fullName>
    </recommendedName>
</protein>
<evidence type="ECO:0000259" key="6">
    <source>
        <dbReference type="SMART" id="SM00093"/>
    </source>
</evidence>
<evidence type="ECO:0000313" key="7">
    <source>
        <dbReference type="EMBL" id="WVZ51640.1"/>
    </source>
</evidence>
<evidence type="ECO:0000256" key="4">
    <source>
        <dbReference type="ARBA" id="ARBA00049586"/>
    </source>
</evidence>
<name>A0AAQ3PGF6_PASNO</name>
<dbReference type="Gene3D" id="2.30.39.10">
    <property type="entry name" value="Alpha-1-antitrypsin, domain 1"/>
    <property type="match status" value="2"/>
</dbReference>
<gene>
    <name evidence="7" type="ORF">U9M48_002762</name>
</gene>
<dbReference type="GO" id="GO:0004867">
    <property type="term" value="F:serine-type endopeptidase inhibitor activity"/>
    <property type="evidence" value="ECO:0007669"/>
    <property type="project" value="UniProtKB-KW"/>
</dbReference>
<dbReference type="InterPro" id="IPR023796">
    <property type="entry name" value="Serpin_dom"/>
</dbReference>
<reference evidence="7 8" key="1">
    <citation type="submission" date="2024-02" db="EMBL/GenBank/DDBJ databases">
        <title>High-quality chromosome-scale genome assembly of Pensacola bahiagrass (Paspalum notatum Flugge var. saurae).</title>
        <authorList>
            <person name="Vega J.M."/>
            <person name="Podio M."/>
            <person name="Orjuela J."/>
            <person name="Siena L.A."/>
            <person name="Pessino S.C."/>
            <person name="Combes M.C."/>
            <person name="Mariac C."/>
            <person name="Albertini E."/>
            <person name="Pupilli F."/>
            <person name="Ortiz J.P.A."/>
            <person name="Leblanc O."/>
        </authorList>
    </citation>
    <scope>NUCLEOTIDE SEQUENCE [LARGE SCALE GENOMIC DNA]</scope>
    <source>
        <strain evidence="7">R1</strain>
        <tissue evidence="7">Leaf</tissue>
    </source>
</reference>
<dbReference type="Proteomes" id="UP001341281">
    <property type="component" value="Chromosome 01"/>
</dbReference>
<dbReference type="AlphaFoldDB" id="A0AAQ3PGF6"/>
<dbReference type="InterPro" id="IPR000215">
    <property type="entry name" value="Serpin_fam"/>
</dbReference>
<evidence type="ECO:0000256" key="3">
    <source>
        <dbReference type="ARBA" id="ARBA00022900"/>
    </source>
</evidence>
<dbReference type="InterPro" id="IPR042185">
    <property type="entry name" value="Serpin_sf_2"/>
</dbReference>
<dbReference type="PANTHER" id="PTHR11461:SF209">
    <property type="entry name" value="SERPIN-Z8-RELATED"/>
    <property type="match status" value="1"/>
</dbReference>
<keyword evidence="2" id="KW-0646">Protease inhibitor</keyword>